<protein>
    <submittedName>
        <fullName evidence="1">Uncharacterized protein</fullName>
    </submittedName>
</protein>
<proteinExistence type="predicted"/>
<sequence>MFVFCCLGNLTYILSIVFFAHDLAYLNRNLPWLMGATLPFIFDFTILGQSYIYCKTPPSPLYV</sequence>
<reference evidence="1" key="1">
    <citation type="submission" date="2022-04" db="EMBL/GenBank/DDBJ databases">
        <title>Genome of the entomopathogenic fungus Entomophthora muscae.</title>
        <authorList>
            <person name="Elya C."/>
            <person name="Lovett B.R."/>
            <person name="Lee E."/>
            <person name="Macias A.M."/>
            <person name="Hajek A.E."/>
            <person name="De Bivort B.L."/>
            <person name="Kasson M.T."/>
            <person name="De Fine Licht H.H."/>
            <person name="Stajich J.E."/>
        </authorList>
    </citation>
    <scope>NUCLEOTIDE SEQUENCE</scope>
    <source>
        <strain evidence="1">Berkeley</strain>
    </source>
</reference>
<evidence type="ECO:0000313" key="1">
    <source>
        <dbReference type="EMBL" id="KAJ9075150.1"/>
    </source>
</evidence>
<evidence type="ECO:0000313" key="2">
    <source>
        <dbReference type="Proteomes" id="UP001165960"/>
    </source>
</evidence>
<organism evidence="1 2">
    <name type="scientific">Entomophthora muscae</name>
    <dbReference type="NCBI Taxonomy" id="34485"/>
    <lineage>
        <taxon>Eukaryota</taxon>
        <taxon>Fungi</taxon>
        <taxon>Fungi incertae sedis</taxon>
        <taxon>Zoopagomycota</taxon>
        <taxon>Entomophthoromycotina</taxon>
        <taxon>Entomophthoromycetes</taxon>
        <taxon>Entomophthorales</taxon>
        <taxon>Entomophthoraceae</taxon>
        <taxon>Entomophthora</taxon>
    </lineage>
</organism>
<name>A0ACC2TKY6_9FUNG</name>
<dbReference type="EMBL" id="QTSX02002680">
    <property type="protein sequence ID" value="KAJ9075150.1"/>
    <property type="molecule type" value="Genomic_DNA"/>
</dbReference>
<comment type="caution">
    <text evidence="1">The sequence shown here is derived from an EMBL/GenBank/DDBJ whole genome shotgun (WGS) entry which is preliminary data.</text>
</comment>
<accession>A0ACC2TKY6</accession>
<keyword evidence="2" id="KW-1185">Reference proteome</keyword>
<gene>
    <name evidence="1" type="ORF">DSO57_1038912</name>
</gene>
<dbReference type="Proteomes" id="UP001165960">
    <property type="component" value="Unassembled WGS sequence"/>
</dbReference>